<accession>A0A9N8EAG1</accession>
<protein>
    <submittedName>
        <fullName evidence="1">Uncharacterized protein</fullName>
    </submittedName>
</protein>
<evidence type="ECO:0000313" key="1">
    <source>
        <dbReference type="EMBL" id="CAB9515594.1"/>
    </source>
</evidence>
<gene>
    <name evidence="1" type="ORF">SEMRO_725_G193410.1</name>
</gene>
<dbReference type="EMBL" id="CAICTM010000724">
    <property type="protein sequence ID" value="CAB9515594.1"/>
    <property type="molecule type" value="Genomic_DNA"/>
</dbReference>
<evidence type="ECO:0000313" key="2">
    <source>
        <dbReference type="Proteomes" id="UP001153069"/>
    </source>
</evidence>
<reference evidence="1" key="1">
    <citation type="submission" date="2020-06" db="EMBL/GenBank/DDBJ databases">
        <authorList>
            <consortium name="Plant Systems Biology data submission"/>
        </authorList>
    </citation>
    <scope>NUCLEOTIDE SEQUENCE</scope>
    <source>
        <strain evidence="1">D6</strain>
    </source>
</reference>
<sequence>MPFAVLSFNATDGLQLARFVLSCPDTLKAHLEDALCVEFPEDAEDDEPQEEFYCIWKGNDCVLSKGYYLEVHDLLNKIEMNGWKIDQFSTSLTGSGVQCQTYVFQQQI</sequence>
<comment type="caution">
    <text evidence="1">The sequence shown here is derived from an EMBL/GenBank/DDBJ whole genome shotgun (WGS) entry which is preliminary data.</text>
</comment>
<proteinExistence type="predicted"/>
<organism evidence="1 2">
    <name type="scientific">Seminavis robusta</name>
    <dbReference type="NCBI Taxonomy" id="568900"/>
    <lineage>
        <taxon>Eukaryota</taxon>
        <taxon>Sar</taxon>
        <taxon>Stramenopiles</taxon>
        <taxon>Ochrophyta</taxon>
        <taxon>Bacillariophyta</taxon>
        <taxon>Bacillariophyceae</taxon>
        <taxon>Bacillariophycidae</taxon>
        <taxon>Naviculales</taxon>
        <taxon>Naviculaceae</taxon>
        <taxon>Seminavis</taxon>
    </lineage>
</organism>
<dbReference type="AlphaFoldDB" id="A0A9N8EAG1"/>
<keyword evidence="2" id="KW-1185">Reference proteome</keyword>
<dbReference type="Proteomes" id="UP001153069">
    <property type="component" value="Unassembled WGS sequence"/>
</dbReference>
<name>A0A9N8EAG1_9STRA</name>